<reference evidence="3 4" key="1">
    <citation type="submission" date="2019-03" db="EMBL/GenBank/DDBJ databases">
        <title>Genomic Encyclopedia of Type Strains, Phase III (KMG-III): the genomes of soil and plant-associated and newly described type strains.</title>
        <authorList>
            <person name="Whitman W."/>
        </authorList>
    </citation>
    <scope>NUCLEOTIDE SEQUENCE [LARGE SCALE GENOMIC DNA]</scope>
    <source>
        <strain evidence="3 4">VKM Ac-2575</strain>
    </source>
</reference>
<proteinExistence type="predicted"/>
<feature type="region of interest" description="Disordered" evidence="1">
    <location>
        <begin position="22"/>
        <end position="49"/>
    </location>
</feature>
<feature type="signal peptide" evidence="2">
    <location>
        <begin position="1"/>
        <end position="22"/>
    </location>
</feature>
<feature type="compositionally biased region" description="Polar residues" evidence="1">
    <location>
        <begin position="451"/>
        <end position="461"/>
    </location>
</feature>
<dbReference type="RefSeq" id="WP_133980116.1">
    <property type="nucleotide sequence ID" value="NZ_SOCE01000001.1"/>
</dbReference>
<organism evidence="3 4">
    <name type="scientific">Kribbella voronezhensis</name>
    <dbReference type="NCBI Taxonomy" id="2512212"/>
    <lineage>
        <taxon>Bacteria</taxon>
        <taxon>Bacillati</taxon>
        <taxon>Actinomycetota</taxon>
        <taxon>Actinomycetes</taxon>
        <taxon>Propionibacteriales</taxon>
        <taxon>Kribbellaceae</taxon>
        <taxon>Kribbella</taxon>
    </lineage>
</organism>
<accession>A0A4R7TFF1</accession>
<dbReference type="OrthoDB" id="3394166at2"/>
<protein>
    <submittedName>
        <fullName evidence="3">Uncharacterized protein</fullName>
    </submittedName>
</protein>
<feature type="compositionally biased region" description="Basic and acidic residues" evidence="1">
    <location>
        <begin position="22"/>
        <end position="31"/>
    </location>
</feature>
<dbReference type="InterPro" id="IPR011047">
    <property type="entry name" value="Quinoprotein_ADH-like_sf"/>
</dbReference>
<comment type="caution">
    <text evidence="3">The sequence shown here is derived from an EMBL/GenBank/DDBJ whole genome shotgun (WGS) entry which is preliminary data.</text>
</comment>
<feature type="compositionally biased region" description="Low complexity" evidence="1">
    <location>
        <begin position="436"/>
        <end position="450"/>
    </location>
</feature>
<evidence type="ECO:0000313" key="4">
    <source>
        <dbReference type="Proteomes" id="UP000295151"/>
    </source>
</evidence>
<dbReference type="AlphaFoldDB" id="A0A4R7TFF1"/>
<keyword evidence="2" id="KW-0732">Signal</keyword>
<feature type="region of interest" description="Disordered" evidence="1">
    <location>
        <begin position="413"/>
        <end position="478"/>
    </location>
</feature>
<evidence type="ECO:0000256" key="2">
    <source>
        <dbReference type="SAM" id="SignalP"/>
    </source>
</evidence>
<dbReference type="EMBL" id="SOCE01000001">
    <property type="protein sequence ID" value="TDU90168.1"/>
    <property type="molecule type" value="Genomic_DNA"/>
</dbReference>
<name>A0A4R7TFF1_9ACTN</name>
<gene>
    <name evidence="3" type="ORF">EV138_3753</name>
</gene>
<dbReference type="PROSITE" id="PS51257">
    <property type="entry name" value="PROKAR_LIPOPROTEIN"/>
    <property type="match status" value="1"/>
</dbReference>
<dbReference type="Proteomes" id="UP000295151">
    <property type="component" value="Unassembled WGS sequence"/>
</dbReference>
<dbReference type="SUPFAM" id="SSF50998">
    <property type="entry name" value="Quinoprotein alcohol dehydrogenase-like"/>
    <property type="match status" value="1"/>
</dbReference>
<feature type="chain" id="PRO_5039059825" evidence="2">
    <location>
        <begin position="23"/>
        <end position="508"/>
    </location>
</feature>
<evidence type="ECO:0000256" key="1">
    <source>
        <dbReference type="SAM" id="MobiDB-lite"/>
    </source>
</evidence>
<evidence type="ECO:0000313" key="3">
    <source>
        <dbReference type="EMBL" id="TDU90168.1"/>
    </source>
</evidence>
<keyword evidence="4" id="KW-1185">Reference proteome</keyword>
<sequence length="508" mass="51578">MVLRSLAAATAAVVLLAGCSGGDDKSADTSKDGASQTPGTPSAPALTPYDPPKAFEATYAYSLPEVKGHSSFKPEVAMVGSTAVANSLRGVDGQNVAGPAKPWQTLATDTTDGSVVINDASVPVAVQLDGKPAVAVAYYQRVKGAGTAKPGVSVLFRWLDPADGKPLSEATFDVTALLGDNEVNSGLPGGFTNLTFDPATGQVAVGVAPTSMIGAKSGVVTVIADPATKKAVGLPFMRPAGLSKGVLVGTQGKENTRRTVALVDAATGRITKSGLLPGLEGLTPTGANGGRYVYLYGQKYDKSIGYAGDYIGYFYAVDPATGAVVQTRTAVKKTQYLQNYSCFADGQKTVVCTADQPGAAEPEIVGFDDTTGKKIWGFTGASAGRVVPEVTAAFHGVLYATAESKPVLVNALTGQDIPTPTPTVPTGADTGGPTGTPGETPSEDPTPTDGNTDYSSPSGDSSGAPVAAQPANKLQSPQSVSEYGGVYLAEPELSDDFSGTLQILKAVG</sequence>